<dbReference type="PRINTS" id="PR00320">
    <property type="entry name" value="GPROTEINBRPT"/>
</dbReference>
<keyword evidence="2" id="KW-0677">Repeat</keyword>
<evidence type="ECO:0000256" key="4">
    <source>
        <dbReference type="SAM" id="MobiDB-lite"/>
    </source>
</evidence>
<evidence type="ECO:0000256" key="1">
    <source>
        <dbReference type="ARBA" id="ARBA00022574"/>
    </source>
</evidence>
<feature type="repeat" description="WD" evidence="3">
    <location>
        <begin position="423"/>
        <end position="462"/>
    </location>
</feature>
<reference evidence="6" key="1">
    <citation type="submission" date="2022-07" db="EMBL/GenBank/DDBJ databases">
        <title>Phylogenomic reconstructions and comparative analyses of Kickxellomycotina fungi.</title>
        <authorList>
            <person name="Reynolds N.K."/>
            <person name="Stajich J.E."/>
            <person name="Barry K."/>
            <person name="Grigoriev I.V."/>
            <person name="Crous P."/>
            <person name="Smith M.E."/>
        </authorList>
    </citation>
    <scope>NUCLEOTIDE SEQUENCE</scope>
    <source>
        <strain evidence="6">NBRC 100468</strain>
    </source>
</reference>
<evidence type="ECO:0000256" key="3">
    <source>
        <dbReference type="PROSITE-ProRule" id="PRU00221"/>
    </source>
</evidence>
<evidence type="ECO:0000256" key="2">
    <source>
        <dbReference type="ARBA" id="ARBA00022737"/>
    </source>
</evidence>
<dbReference type="SMART" id="SM00320">
    <property type="entry name" value="WD40"/>
    <property type="match status" value="6"/>
</dbReference>
<evidence type="ECO:0000313" key="6">
    <source>
        <dbReference type="EMBL" id="KAJ1920437.1"/>
    </source>
</evidence>
<dbReference type="PROSITE" id="PS50294">
    <property type="entry name" value="WD_REPEATS_REGION"/>
    <property type="match status" value="6"/>
</dbReference>
<evidence type="ECO:0000313" key="7">
    <source>
        <dbReference type="Proteomes" id="UP001150538"/>
    </source>
</evidence>
<dbReference type="OrthoDB" id="19711at2759"/>
<dbReference type="PANTHER" id="PTHR22847:SF745">
    <property type="entry name" value="F-BOX_WD REPEAT-CONTAINING PROTEIN 7"/>
    <property type="match status" value="1"/>
</dbReference>
<dbReference type="Gene3D" id="1.20.1280.50">
    <property type="match status" value="1"/>
</dbReference>
<dbReference type="InterPro" id="IPR036322">
    <property type="entry name" value="WD40_repeat_dom_sf"/>
</dbReference>
<feature type="region of interest" description="Disordered" evidence="4">
    <location>
        <begin position="40"/>
        <end position="60"/>
    </location>
</feature>
<protein>
    <recommendedName>
        <fullName evidence="5">F-box domain-containing protein</fullName>
    </recommendedName>
</protein>
<dbReference type="PROSITE" id="PS50082">
    <property type="entry name" value="WD_REPEATS_2"/>
    <property type="match status" value="6"/>
</dbReference>
<dbReference type="InterPro" id="IPR001680">
    <property type="entry name" value="WD40_rpt"/>
</dbReference>
<feature type="repeat" description="WD" evidence="3">
    <location>
        <begin position="343"/>
        <end position="382"/>
    </location>
</feature>
<dbReference type="SUPFAM" id="SSF81383">
    <property type="entry name" value="F-box domain"/>
    <property type="match status" value="1"/>
</dbReference>
<feature type="repeat" description="WD" evidence="3">
    <location>
        <begin position="543"/>
        <end position="583"/>
    </location>
</feature>
<feature type="repeat" description="WD" evidence="3">
    <location>
        <begin position="463"/>
        <end position="502"/>
    </location>
</feature>
<feature type="repeat" description="WD" evidence="3">
    <location>
        <begin position="503"/>
        <end position="542"/>
    </location>
</feature>
<proteinExistence type="predicted"/>
<dbReference type="AlphaFoldDB" id="A0A9W8A0I2"/>
<sequence>MWPISWIKRSQRRDMQQYDPALNASDGGVRLRRISLAPLFPSSGTGRRPSARHAAGPVHHHRQYATAIPVGQTRPVSDSIYLPQKQVAAPADSSTSILNHDQRANESQSQFFEINTSCEQQTPYHPDRDQLRLSGSDKMPASHIDQGLVLSGQADFCSAGTATAPLFKNTGEPQAGSESLAGLNTQLQLLQRRDSFAEHFITREIKGDRLSYSSDKNAQKRIDFLTMLPYEIASRIVLYADFPRILDIGVVSPLWNRFRKDNLIWQKLFLQQPGWATKKVLALTKTTSCGPISQSARPFGNGEDCEGRLFSVPRPRLDWEKLFRGRYELQSRWKNGQATMRVVTGHMDSIYCVQFDSNKIVTGSRDRTIKFWDSQTLQCTRTLFGHEASVLCLKYDTQILVTGSSDSTAIVWDICSGAPVHYLRGHSAGVLDVAFDEEYIVTCSKDCTIKIWGRNNGNLLQTLVGHHGPVNAVQLKGGLIVSASGDALIKVWDVRTGAHVRDFVGHTRGLACVQFDGKHIVSGSNDHTIRIWSMETEKCERVLEGHTNLVRTLHYDGGSRIVSGSYDQSVKVWDAETGQCLLDLKNAHTSWVFDVQHSMSRIVR</sequence>
<feature type="repeat" description="WD" evidence="3">
    <location>
        <begin position="383"/>
        <end position="422"/>
    </location>
</feature>
<dbReference type="InterPro" id="IPR036047">
    <property type="entry name" value="F-box-like_dom_sf"/>
</dbReference>
<keyword evidence="1 3" id="KW-0853">WD repeat</keyword>
<dbReference type="InterPro" id="IPR015943">
    <property type="entry name" value="WD40/YVTN_repeat-like_dom_sf"/>
</dbReference>
<dbReference type="InterPro" id="IPR020472">
    <property type="entry name" value="WD40_PAC1"/>
</dbReference>
<dbReference type="CDD" id="cd00200">
    <property type="entry name" value="WD40"/>
    <property type="match status" value="1"/>
</dbReference>
<comment type="caution">
    <text evidence="6">The sequence shown here is derived from an EMBL/GenBank/DDBJ whole genome shotgun (WGS) entry which is preliminary data.</text>
</comment>
<dbReference type="Proteomes" id="UP001150538">
    <property type="component" value="Unassembled WGS sequence"/>
</dbReference>
<organism evidence="6 7">
    <name type="scientific">Mycoemilia scoparia</name>
    <dbReference type="NCBI Taxonomy" id="417184"/>
    <lineage>
        <taxon>Eukaryota</taxon>
        <taxon>Fungi</taxon>
        <taxon>Fungi incertae sedis</taxon>
        <taxon>Zoopagomycota</taxon>
        <taxon>Kickxellomycotina</taxon>
        <taxon>Kickxellomycetes</taxon>
        <taxon>Kickxellales</taxon>
        <taxon>Kickxellaceae</taxon>
        <taxon>Mycoemilia</taxon>
    </lineage>
</organism>
<gene>
    <name evidence="6" type="ORF">H4219_001274</name>
</gene>
<keyword evidence="7" id="KW-1185">Reference proteome</keyword>
<dbReference type="Gene3D" id="2.130.10.10">
    <property type="entry name" value="YVTN repeat-like/Quinoprotein amine dehydrogenase"/>
    <property type="match status" value="2"/>
</dbReference>
<dbReference type="Pfam" id="PF00400">
    <property type="entry name" value="WD40"/>
    <property type="match status" value="6"/>
</dbReference>
<dbReference type="PROSITE" id="PS00678">
    <property type="entry name" value="WD_REPEATS_1"/>
    <property type="match status" value="3"/>
</dbReference>
<dbReference type="InterPro" id="IPR019775">
    <property type="entry name" value="WD40_repeat_CS"/>
</dbReference>
<dbReference type="EMBL" id="JANBPU010000013">
    <property type="protein sequence ID" value="KAJ1920437.1"/>
    <property type="molecule type" value="Genomic_DNA"/>
</dbReference>
<dbReference type="SUPFAM" id="SSF50978">
    <property type="entry name" value="WD40 repeat-like"/>
    <property type="match status" value="1"/>
</dbReference>
<dbReference type="PROSITE" id="PS50181">
    <property type="entry name" value="FBOX"/>
    <property type="match status" value="1"/>
</dbReference>
<evidence type="ECO:0000259" key="5">
    <source>
        <dbReference type="PROSITE" id="PS50181"/>
    </source>
</evidence>
<dbReference type="PANTHER" id="PTHR22847">
    <property type="entry name" value="WD40 REPEAT PROTEIN"/>
    <property type="match status" value="1"/>
</dbReference>
<name>A0A9W8A0I2_9FUNG</name>
<accession>A0A9W8A0I2</accession>
<feature type="domain" description="F-box" evidence="5">
    <location>
        <begin position="222"/>
        <end position="268"/>
    </location>
</feature>
<dbReference type="InterPro" id="IPR001810">
    <property type="entry name" value="F-box_dom"/>
</dbReference>